<dbReference type="InterPro" id="IPR000847">
    <property type="entry name" value="LysR_HTH_N"/>
</dbReference>
<dbReference type="OrthoDB" id="9813056at2"/>
<keyword evidence="3" id="KW-0238">DNA-binding</keyword>
<sequence>MAMISFAAVVSTGGFSSAAKLLGYSKAAVSRQIAKLEQSAGVRLLDRTTRSIALTPAGREMYARCARIVDEVNEANQIITGMVSKPRGELKVNAPVVSSLFDLTSIIPRFLEKYSEVRLFLNLSDSKVDMLKGRFDVAFWMGDTFDAGLEAVRLRDYPMALVASPSYLNRAGRPTAPGDLKEHTCIVETHLSKVGEWRLADDIAVAVNRGPLTSNSVRMAREATLGGLGISYLPRFLVEEDIAAGRLEAILEDTVKQSFPLHIIFPRGNYALSKVRAFVDFVRDEMQVEGEADQGGALGLASAI</sequence>
<reference evidence="6 7" key="1">
    <citation type="submission" date="2018-08" db="EMBL/GenBank/DDBJ databases">
        <title>Erythrobacter zhengii sp.nov., a bacterium isolated from deep-sea sediment.</title>
        <authorList>
            <person name="Fang C."/>
            <person name="Wu Y.-H."/>
            <person name="Sun C."/>
            <person name="Wang H."/>
            <person name="Cheng H."/>
            <person name="Meng F.-X."/>
            <person name="Wang C.-S."/>
            <person name="Xu X.-W."/>
        </authorList>
    </citation>
    <scope>NUCLEOTIDE SEQUENCE [LARGE SCALE GENOMIC DNA]</scope>
    <source>
        <strain evidence="6 7">CCTCC AB 2015396</strain>
    </source>
</reference>
<dbReference type="GO" id="GO:0006351">
    <property type="term" value="P:DNA-templated transcription"/>
    <property type="evidence" value="ECO:0007669"/>
    <property type="project" value="TreeGrafter"/>
</dbReference>
<feature type="domain" description="HTH lysR-type" evidence="5">
    <location>
        <begin position="1"/>
        <end position="55"/>
    </location>
</feature>
<dbReference type="PRINTS" id="PR00039">
    <property type="entry name" value="HTHLYSR"/>
</dbReference>
<dbReference type="InterPro" id="IPR036388">
    <property type="entry name" value="WH-like_DNA-bd_sf"/>
</dbReference>
<keyword evidence="7" id="KW-1185">Reference proteome</keyword>
<evidence type="ECO:0000259" key="5">
    <source>
        <dbReference type="PROSITE" id="PS50931"/>
    </source>
</evidence>
<keyword evidence="2" id="KW-0805">Transcription regulation</keyword>
<dbReference type="Pfam" id="PF00126">
    <property type="entry name" value="HTH_1"/>
    <property type="match status" value="1"/>
</dbReference>
<comment type="caution">
    <text evidence="6">The sequence shown here is derived from an EMBL/GenBank/DDBJ whole genome shotgun (WGS) entry which is preliminary data.</text>
</comment>
<evidence type="ECO:0000256" key="3">
    <source>
        <dbReference type="ARBA" id="ARBA00023125"/>
    </source>
</evidence>
<dbReference type="PANTHER" id="PTHR30537:SF58">
    <property type="entry name" value="HTH-TYPE TRANSCRIPTIONAL REGULATOR PERR"/>
    <property type="match status" value="1"/>
</dbReference>
<dbReference type="AlphaFoldDB" id="A0A3A1P3M4"/>
<evidence type="ECO:0000256" key="2">
    <source>
        <dbReference type="ARBA" id="ARBA00023015"/>
    </source>
</evidence>
<dbReference type="PROSITE" id="PS50931">
    <property type="entry name" value="HTH_LYSR"/>
    <property type="match status" value="1"/>
</dbReference>
<dbReference type="CDD" id="cd08422">
    <property type="entry name" value="PBP2_CrgA_like"/>
    <property type="match status" value="1"/>
</dbReference>
<dbReference type="InterPro" id="IPR036390">
    <property type="entry name" value="WH_DNA-bd_sf"/>
</dbReference>
<evidence type="ECO:0000256" key="4">
    <source>
        <dbReference type="ARBA" id="ARBA00023163"/>
    </source>
</evidence>
<keyword evidence="4" id="KW-0804">Transcription</keyword>
<dbReference type="GO" id="GO:0043565">
    <property type="term" value="F:sequence-specific DNA binding"/>
    <property type="evidence" value="ECO:0007669"/>
    <property type="project" value="TreeGrafter"/>
</dbReference>
<dbReference type="Gene3D" id="1.10.10.10">
    <property type="entry name" value="Winged helix-like DNA-binding domain superfamily/Winged helix DNA-binding domain"/>
    <property type="match status" value="1"/>
</dbReference>
<evidence type="ECO:0000313" key="7">
    <source>
        <dbReference type="Proteomes" id="UP000265366"/>
    </source>
</evidence>
<dbReference type="Pfam" id="PF03466">
    <property type="entry name" value="LysR_substrate"/>
    <property type="match status" value="1"/>
</dbReference>
<protein>
    <submittedName>
        <fullName evidence="6">LysR family transcriptional regulator</fullName>
    </submittedName>
</protein>
<dbReference type="SUPFAM" id="SSF53850">
    <property type="entry name" value="Periplasmic binding protein-like II"/>
    <property type="match status" value="1"/>
</dbReference>
<name>A0A3A1P3M4_9SPHN</name>
<gene>
    <name evidence="6" type="ORF">D2V17_14750</name>
</gene>
<proteinExistence type="inferred from homology"/>
<dbReference type="FunFam" id="1.10.10.10:FF:000001">
    <property type="entry name" value="LysR family transcriptional regulator"/>
    <property type="match status" value="1"/>
</dbReference>
<dbReference type="Proteomes" id="UP000265366">
    <property type="component" value="Unassembled WGS sequence"/>
</dbReference>
<dbReference type="PANTHER" id="PTHR30537">
    <property type="entry name" value="HTH-TYPE TRANSCRIPTIONAL REGULATOR"/>
    <property type="match status" value="1"/>
</dbReference>
<dbReference type="Gene3D" id="3.40.190.290">
    <property type="match status" value="1"/>
</dbReference>
<evidence type="ECO:0000256" key="1">
    <source>
        <dbReference type="ARBA" id="ARBA00009437"/>
    </source>
</evidence>
<comment type="similarity">
    <text evidence="1">Belongs to the LysR transcriptional regulatory family.</text>
</comment>
<dbReference type="InterPro" id="IPR005119">
    <property type="entry name" value="LysR_subst-bd"/>
</dbReference>
<accession>A0A3A1P3M4</accession>
<dbReference type="GO" id="GO:0003700">
    <property type="term" value="F:DNA-binding transcription factor activity"/>
    <property type="evidence" value="ECO:0007669"/>
    <property type="project" value="InterPro"/>
</dbReference>
<dbReference type="EMBL" id="QXFM01000117">
    <property type="protein sequence ID" value="RIV82665.1"/>
    <property type="molecule type" value="Genomic_DNA"/>
</dbReference>
<dbReference type="InterPro" id="IPR058163">
    <property type="entry name" value="LysR-type_TF_proteobact-type"/>
</dbReference>
<dbReference type="SUPFAM" id="SSF46785">
    <property type="entry name" value="Winged helix' DNA-binding domain"/>
    <property type="match status" value="1"/>
</dbReference>
<organism evidence="6 7">
    <name type="scientific">Aurantiacibacter xanthus</name>
    <dbReference type="NCBI Taxonomy" id="1784712"/>
    <lineage>
        <taxon>Bacteria</taxon>
        <taxon>Pseudomonadati</taxon>
        <taxon>Pseudomonadota</taxon>
        <taxon>Alphaproteobacteria</taxon>
        <taxon>Sphingomonadales</taxon>
        <taxon>Erythrobacteraceae</taxon>
        <taxon>Aurantiacibacter</taxon>
    </lineage>
</organism>
<evidence type="ECO:0000313" key="6">
    <source>
        <dbReference type="EMBL" id="RIV82665.1"/>
    </source>
</evidence>